<dbReference type="PANTHER" id="PTHR46507:SF4">
    <property type="entry name" value="SSX FAMILY MEMBER 2 INTERACTING PROTEIN"/>
    <property type="match status" value="1"/>
</dbReference>
<dbReference type="InterPro" id="IPR052300">
    <property type="entry name" value="Adhesion_Centrosome_assoc"/>
</dbReference>
<dbReference type="GO" id="GO:0007155">
    <property type="term" value="P:cell adhesion"/>
    <property type="evidence" value="ECO:0007669"/>
    <property type="project" value="UniProtKB-KW"/>
</dbReference>
<keyword evidence="4" id="KW-0963">Cytoplasm</keyword>
<feature type="compositionally biased region" description="Low complexity" evidence="10">
    <location>
        <begin position="628"/>
        <end position="698"/>
    </location>
</feature>
<keyword evidence="12" id="KW-1185">Reference proteome</keyword>
<keyword evidence="5" id="KW-0130">Cell adhesion</keyword>
<dbReference type="AlphaFoldDB" id="A0A9P6MAI1"/>
<evidence type="ECO:0000256" key="2">
    <source>
        <dbReference type="ARBA" id="ARBA00004300"/>
    </source>
</evidence>
<dbReference type="GO" id="GO:0036064">
    <property type="term" value="C:ciliary basal body"/>
    <property type="evidence" value="ECO:0007669"/>
    <property type="project" value="TreeGrafter"/>
</dbReference>
<feature type="compositionally biased region" description="Basic and acidic residues" evidence="10">
    <location>
        <begin position="728"/>
        <end position="748"/>
    </location>
</feature>
<feature type="coiled-coil region" evidence="9">
    <location>
        <begin position="355"/>
        <end position="464"/>
    </location>
</feature>
<evidence type="ECO:0000256" key="3">
    <source>
        <dbReference type="ARBA" id="ARBA00009291"/>
    </source>
</evidence>
<evidence type="ECO:0000256" key="10">
    <source>
        <dbReference type="SAM" id="MobiDB-lite"/>
    </source>
</evidence>
<evidence type="ECO:0000256" key="7">
    <source>
        <dbReference type="ARBA" id="ARBA00023054"/>
    </source>
</evidence>
<dbReference type="Proteomes" id="UP000749646">
    <property type="component" value="Unassembled WGS sequence"/>
</dbReference>
<keyword evidence="7 9" id="KW-0175">Coiled coil</keyword>
<dbReference type="OrthoDB" id="312015at2759"/>
<dbReference type="EMBL" id="JAAAHW010003295">
    <property type="protein sequence ID" value="KAF9985508.1"/>
    <property type="molecule type" value="Genomic_DNA"/>
</dbReference>
<evidence type="ECO:0000256" key="6">
    <source>
        <dbReference type="ARBA" id="ARBA00022949"/>
    </source>
</evidence>
<feature type="compositionally biased region" description="Low complexity" evidence="10">
    <location>
        <begin position="589"/>
        <end position="599"/>
    </location>
</feature>
<evidence type="ECO:0008006" key="13">
    <source>
        <dbReference type="Google" id="ProtNLM"/>
    </source>
</evidence>
<dbReference type="InterPro" id="IPR021622">
    <property type="entry name" value="Afadin/alpha-actinin-bd"/>
</dbReference>
<accession>A0A9P6MAI1</accession>
<feature type="compositionally biased region" description="Low complexity" evidence="10">
    <location>
        <begin position="706"/>
        <end position="718"/>
    </location>
</feature>
<feature type="compositionally biased region" description="Acidic residues" evidence="10">
    <location>
        <begin position="560"/>
        <end position="576"/>
    </location>
</feature>
<dbReference type="GO" id="GO:0035735">
    <property type="term" value="P:intraciliary transport involved in cilium assembly"/>
    <property type="evidence" value="ECO:0007669"/>
    <property type="project" value="TreeGrafter"/>
</dbReference>
<evidence type="ECO:0000256" key="4">
    <source>
        <dbReference type="ARBA" id="ARBA00022490"/>
    </source>
</evidence>
<dbReference type="PANTHER" id="PTHR46507">
    <property type="entry name" value="AFADIN- AND ALPHA-ACTININ-BINDING PROTEIN"/>
    <property type="match status" value="1"/>
</dbReference>
<name>A0A9P6MAI1_9FUNG</name>
<feature type="coiled-coil region" evidence="9">
    <location>
        <begin position="137"/>
        <end position="171"/>
    </location>
</feature>
<evidence type="ECO:0000256" key="8">
    <source>
        <dbReference type="ARBA" id="ARBA00023212"/>
    </source>
</evidence>
<reference evidence="11" key="1">
    <citation type="journal article" date="2020" name="Fungal Divers.">
        <title>Resolving the Mortierellaceae phylogeny through synthesis of multi-gene phylogenetics and phylogenomics.</title>
        <authorList>
            <person name="Vandepol N."/>
            <person name="Liber J."/>
            <person name="Desiro A."/>
            <person name="Na H."/>
            <person name="Kennedy M."/>
            <person name="Barry K."/>
            <person name="Grigoriev I.V."/>
            <person name="Miller A.N."/>
            <person name="O'Donnell K."/>
            <person name="Stajich J.E."/>
            <person name="Bonito G."/>
        </authorList>
    </citation>
    <scope>NUCLEOTIDE SEQUENCE</scope>
    <source>
        <strain evidence="11">MES-2147</strain>
    </source>
</reference>
<keyword evidence="8" id="KW-0206">Cytoskeleton</keyword>
<evidence type="ECO:0000256" key="1">
    <source>
        <dbReference type="ARBA" id="ARBA00004282"/>
    </source>
</evidence>
<evidence type="ECO:0000256" key="5">
    <source>
        <dbReference type="ARBA" id="ARBA00022889"/>
    </source>
</evidence>
<proteinExistence type="inferred from homology"/>
<comment type="caution">
    <text evidence="11">The sequence shown here is derived from an EMBL/GenBank/DDBJ whole genome shotgun (WGS) entry which is preliminary data.</text>
</comment>
<gene>
    <name evidence="11" type="ORF">BGZ65_010659</name>
</gene>
<evidence type="ECO:0000256" key="9">
    <source>
        <dbReference type="SAM" id="Coils"/>
    </source>
</evidence>
<evidence type="ECO:0000313" key="12">
    <source>
        <dbReference type="Proteomes" id="UP000749646"/>
    </source>
</evidence>
<sequence length="748" mass="83476">MTDSLIRGLDESYLEANANAWHEDDDVDLDQEEEEEEEGYYIPNSTFMQELAAANPSMFQDIGVDFSTEENLDQTSAYINHQLGVHGFSSNLQFVNADKTSASRIVTTFYKIIQQHLKNVKYKEEMDLNWRRLSSDYDMTVQNLNTTRTQLEKAQREIAALGGRVTAQEEELRVETDKHRHSREELKAAKANLQYAKTQFTHEARKKEQELTALKDKLQKAVDRTTSASLPGGITILNPVPRTLYGKQQGNETELLLKEVIEQQQAKETEIVEENEQLRMTLYAIHVELENLIKKRSTLESSEATPYGLPFEMVKDKIETEIRDLLILFSNQWHHRPSRDQGISSSEVIVRDQMIEELQKDIQKLQLELEDSTLLVQGAQKMIDNLSSGNFLAGMQGFKLNVEESDMTLQEIDDAESKIQKQREDLVKERKMFTQACLDLGKQRQELEQAKRDFEENKMSFRLDKVMSLLSSPRLEQRTSDRTPVRTPDRTPDRTPSFSPPRFSEGLSKKRVATSPLSSCISDGRFVRAKTRTTVIEIPDDDSDDFQHSKSGAAGRLFDQDDNEVEAEEEEEEEEEVLIRRHHQRTNVLPSSSSSLGLEDLSRSHHGPVVGAEHERPGTGTVSSTRRAATPSETTATKSSASPSTSRSATTTAAAASSRTKAPATPGFSLFSRSTTSSAATTASKPPPSSKTSSFLSRAAKPTLASSSKSSSFNFSSSTGGGGGGGSEEIKSESKSKSKSKSESESTS</sequence>
<evidence type="ECO:0000313" key="11">
    <source>
        <dbReference type="EMBL" id="KAF9985508.1"/>
    </source>
</evidence>
<dbReference type="Pfam" id="PF11559">
    <property type="entry name" value="ADIP"/>
    <property type="match status" value="1"/>
</dbReference>
<keyword evidence="6" id="KW-0965">Cell junction</keyword>
<organism evidence="11 12">
    <name type="scientific">Modicella reniformis</name>
    <dbReference type="NCBI Taxonomy" id="1440133"/>
    <lineage>
        <taxon>Eukaryota</taxon>
        <taxon>Fungi</taxon>
        <taxon>Fungi incertae sedis</taxon>
        <taxon>Mucoromycota</taxon>
        <taxon>Mortierellomycotina</taxon>
        <taxon>Mortierellomycetes</taxon>
        <taxon>Mortierellales</taxon>
        <taxon>Mortierellaceae</taxon>
        <taxon>Modicella</taxon>
    </lineage>
</organism>
<feature type="region of interest" description="Disordered" evidence="10">
    <location>
        <begin position="472"/>
        <end position="514"/>
    </location>
</feature>
<feature type="coiled-coil region" evidence="9">
    <location>
        <begin position="197"/>
        <end position="224"/>
    </location>
</feature>
<comment type="subcellular location">
    <subcellularLocation>
        <location evidence="1">Cell junction</location>
    </subcellularLocation>
    <subcellularLocation>
        <location evidence="2">Cytoplasm</location>
        <location evidence="2">Cytoskeleton</location>
        <location evidence="2">Microtubule organizing center</location>
        <location evidence="2">Centrosome</location>
    </subcellularLocation>
</comment>
<protein>
    <recommendedName>
        <fullName evidence="13">Afadin and alpha-actinin-binding-domain-containing protein</fullName>
    </recommendedName>
</protein>
<feature type="compositionally biased region" description="Basic and acidic residues" evidence="10">
    <location>
        <begin position="475"/>
        <end position="493"/>
    </location>
</feature>
<comment type="similarity">
    <text evidence="3">Belongs to the ADIP family.</text>
</comment>
<feature type="region of interest" description="Disordered" evidence="10">
    <location>
        <begin position="538"/>
        <end position="748"/>
    </location>
</feature>